<dbReference type="PATRIC" id="fig|997355.3.peg.1846"/>
<dbReference type="InterPro" id="IPR010273">
    <property type="entry name" value="DUF881"/>
</dbReference>
<evidence type="ECO:0000256" key="1">
    <source>
        <dbReference type="ARBA" id="ARBA00009108"/>
    </source>
</evidence>
<dbReference type="EMBL" id="AGBA01000015">
    <property type="protein sequence ID" value="EGY76921.1"/>
    <property type="molecule type" value="Genomic_DNA"/>
</dbReference>
<evidence type="ECO:0000313" key="3">
    <source>
        <dbReference type="EMBL" id="EGY76921.1"/>
    </source>
</evidence>
<evidence type="ECO:0000256" key="2">
    <source>
        <dbReference type="SAM" id="Phobius"/>
    </source>
</evidence>
<keyword evidence="4" id="KW-1185">Reference proteome</keyword>
<organism evidence="3 4">
    <name type="scientific">Cutibacterium avidum ATCC 25577</name>
    <dbReference type="NCBI Taxonomy" id="997355"/>
    <lineage>
        <taxon>Bacteria</taxon>
        <taxon>Bacillati</taxon>
        <taxon>Actinomycetota</taxon>
        <taxon>Actinomycetes</taxon>
        <taxon>Propionibacteriales</taxon>
        <taxon>Propionibacteriaceae</taxon>
        <taxon>Cutibacterium</taxon>
    </lineage>
</organism>
<dbReference type="HOGENOM" id="CLU_040273_1_0_11"/>
<dbReference type="Gene3D" id="3.30.70.1880">
    <property type="entry name" value="Protein of unknown function DUF881"/>
    <property type="match status" value="1"/>
</dbReference>
<proteinExistence type="inferred from homology"/>
<dbReference type="Pfam" id="PF05949">
    <property type="entry name" value="DUF881"/>
    <property type="match status" value="1"/>
</dbReference>
<gene>
    <name evidence="3" type="ORF">HMPREF9153_1874</name>
</gene>
<dbReference type="Proteomes" id="UP000005332">
    <property type="component" value="Unassembled WGS sequence"/>
</dbReference>
<dbReference type="GO" id="GO:0005886">
    <property type="term" value="C:plasma membrane"/>
    <property type="evidence" value="ECO:0007669"/>
    <property type="project" value="TreeGrafter"/>
</dbReference>
<evidence type="ECO:0000313" key="4">
    <source>
        <dbReference type="Proteomes" id="UP000005332"/>
    </source>
</evidence>
<dbReference type="AlphaFoldDB" id="G4CZK2"/>
<keyword evidence="2" id="KW-0472">Membrane</keyword>
<dbReference type="PANTHER" id="PTHR37313:SF1">
    <property type="entry name" value="UPF0749 PROTEIN RV1823"/>
    <property type="match status" value="1"/>
</dbReference>
<reference evidence="3 4" key="1">
    <citation type="submission" date="2011-06" db="EMBL/GenBank/DDBJ databases">
        <authorList>
            <person name="Muzny D."/>
            <person name="Qin X."/>
            <person name="Deng J."/>
            <person name="Jiang H."/>
            <person name="Liu Y."/>
            <person name="Qu J."/>
            <person name="Song X.-Z."/>
            <person name="Zhang L."/>
            <person name="Thornton R."/>
            <person name="Coyle M."/>
            <person name="Francisco L."/>
            <person name="Jackson L."/>
            <person name="Javaid M."/>
            <person name="Korchina V."/>
            <person name="Kovar C."/>
            <person name="Mata R."/>
            <person name="Mathew T."/>
            <person name="Ngo R."/>
            <person name="Nguyen L."/>
            <person name="Nguyen N."/>
            <person name="Okwuonu G."/>
            <person name="Ongeri F."/>
            <person name="Pham C."/>
            <person name="Simmons D."/>
            <person name="Wilczek-Boney K."/>
            <person name="Hale W."/>
            <person name="Jakkamsetti A."/>
            <person name="Pham P."/>
            <person name="Ruth R."/>
            <person name="San Lucas F."/>
            <person name="Warren J."/>
            <person name="Zhang J."/>
            <person name="Zhao Z."/>
            <person name="Zhou C."/>
            <person name="Zhu D."/>
            <person name="Lee S."/>
            <person name="Bess C."/>
            <person name="Blankenburg K."/>
            <person name="Forbes L."/>
            <person name="Fu Q."/>
            <person name="Gubbala S."/>
            <person name="Hirani K."/>
            <person name="Jayaseelan J.C."/>
            <person name="Lara F."/>
            <person name="Munidasa M."/>
            <person name="Palculict T."/>
            <person name="Patil S."/>
            <person name="Pu L.-L."/>
            <person name="Saada N."/>
            <person name="Tang L."/>
            <person name="Weissenberger G."/>
            <person name="Zhu Y."/>
            <person name="Hemphill L."/>
            <person name="Shang Y."/>
            <person name="Youmans B."/>
            <person name="Ayvaz T."/>
            <person name="Ross M."/>
            <person name="Santibanez J."/>
            <person name="Aqrawi P."/>
            <person name="Gross S."/>
            <person name="Joshi V."/>
            <person name="Fowler G."/>
            <person name="Nazareth L."/>
            <person name="Reid J."/>
            <person name="Worley K."/>
            <person name="Petrosino J."/>
            <person name="Highlander S."/>
            <person name="Gibbs R."/>
        </authorList>
    </citation>
    <scope>NUCLEOTIDE SEQUENCE [LARGE SCALE GENOMIC DNA]</scope>
    <source>
        <strain evidence="3 4">ATCC 25577</strain>
    </source>
</reference>
<comment type="similarity">
    <text evidence="1">Belongs to the UPF0749 family.</text>
</comment>
<protein>
    <submittedName>
        <fullName evidence="3">Membrane associated protein</fullName>
    </submittedName>
</protein>
<sequence>MKQRPDASMDLLREVRSQALDQGYQEYHDRNPGSTKRRPVGVAAVVILLVTGVLIGIAWRSTAARAPLDARERRNLVAHVQSAQAHESAQHAELARLRASMDAMKGASASPIDDDETGQDSAVMPLTGPGVRIFLDDANAAPDDELGDADLRKLVNALWQSGAEAVAVNGHRIGPRTAIRSAGSAITVDYVSLSRPYVIEAIGSPQTIPAKLADTPGGRWMTYLSDNSSITYTVATRDRVSVPGSRVSVSHASPHR</sequence>
<feature type="transmembrane region" description="Helical" evidence="2">
    <location>
        <begin position="40"/>
        <end position="59"/>
    </location>
</feature>
<keyword evidence="2" id="KW-0812">Transmembrane</keyword>
<accession>G4CZK2</accession>
<name>G4CZK2_9ACTN</name>
<comment type="caution">
    <text evidence="3">The sequence shown here is derived from an EMBL/GenBank/DDBJ whole genome shotgun (WGS) entry which is preliminary data.</text>
</comment>
<dbReference type="PANTHER" id="PTHR37313">
    <property type="entry name" value="UPF0749 PROTEIN RV1825"/>
    <property type="match status" value="1"/>
</dbReference>
<keyword evidence="2" id="KW-1133">Transmembrane helix</keyword>